<dbReference type="SUPFAM" id="SSF48371">
    <property type="entry name" value="ARM repeat"/>
    <property type="match status" value="2"/>
</dbReference>
<protein>
    <recommendedName>
        <fullName evidence="5">MMS19 nucleotide excision repair protein</fullName>
    </recommendedName>
</protein>
<keyword evidence="5" id="KW-0227">DNA damage</keyword>
<comment type="function">
    <text evidence="5">Key component of the cytosolic iron-sulfur protein assembly (CIA) complex, a multiprotein complex that mediates the incorporation of iron-sulfur cluster into apoproteins specifically involved in DNA metabolism and genomic integrity. In the CIA complex, MMS19 acts as an adapter between early-acting CIA components and a subset of cellular target iron-sulfur proteins.</text>
</comment>
<dbReference type="EMBL" id="JBAMIC010000003">
    <property type="protein sequence ID" value="KAK7109987.1"/>
    <property type="molecule type" value="Genomic_DNA"/>
</dbReference>
<evidence type="ECO:0000313" key="9">
    <source>
        <dbReference type="Proteomes" id="UP001374579"/>
    </source>
</evidence>
<dbReference type="InterPro" id="IPR039920">
    <property type="entry name" value="MMS19"/>
</dbReference>
<feature type="domain" description="MMS19 C-terminal" evidence="6">
    <location>
        <begin position="614"/>
        <end position="953"/>
    </location>
</feature>
<name>A0AAN9BQQ0_9CAEN</name>
<dbReference type="GO" id="GO:0005819">
    <property type="term" value="C:spindle"/>
    <property type="evidence" value="ECO:0007669"/>
    <property type="project" value="UniProtKB-SubCell"/>
</dbReference>
<dbReference type="Pfam" id="PF14500">
    <property type="entry name" value="MMS19_N"/>
    <property type="match status" value="1"/>
</dbReference>
<dbReference type="PANTHER" id="PTHR12891">
    <property type="entry name" value="DNA REPAIR/TRANSCRIPTION PROTEIN MET18/MMS19"/>
    <property type="match status" value="1"/>
</dbReference>
<keyword evidence="3" id="KW-0677">Repeat</keyword>
<dbReference type="Pfam" id="PF12460">
    <property type="entry name" value="MMS19_C"/>
    <property type="match status" value="1"/>
</dbReference>
<dbReference type="InterPro" id="IPR024687">
    <property type="entry name" value="MMS19_C"/>
</dbReference>
<comment type="subcellular location">
    <subcellularLocation>
        <location evidence="5">Cytoplasm</location>
        <location evidence="5">Cytoskeleton</location>
        <location evidence="5">Spindle</location>
    </subcellularLocation>
    <subcellularLocation>
        <location evidence="1 5">Nucleus</location>
    </subcellularLocation>
</comment>
<dbReference type="Gene3D" id="1.25.10.10">
    <property type="entry name" value="Leucine-rich Repeat Variant"/>
    <property type="match status" value="2"/>
</dbReference>
<dbReference type="InterPro" id="IPR011989">
    <property type="entry name" value="ARM-like"/>
</dbReference>
<evidence type="ECO:0000256" key="2">
    <source>
        <dbReference type="ARBA" id="ARBA00009340"/>
    </source>
</evidence>
<keyword evidence="5" id="KW-0206">Cytoskeleton</keyword>
<evidence type="ECO:0000256" key="4">
    <source>
        <dbReference type="ARBA" id="ARBA00023242"/>
    </source>
</evidence>
<evidence type="ECO:0000259" key="6">
    <source>
        <dbReference type="Pfam" id="PF12460"/>
    </source>
</evidence>
<evidence type="ECO:0000256" key="5">
    <source>
        <dbReference type="RuleBase" id="RU367072"/>
    </source>
</evidence>
<organism evidence="8 9">
    <name type="scientific">Littorina saxatilis</name>
    <dbReference type="NCBI Taxonomy" id="31220"/>
    <lineage>
        <taxon>Eukaryota</taxon>
        <taxon>Metazoa</taxon>
        <taxon>Spiralia</taxon>
        <taxon>Lophotrochozoa</taxon>
        <taxon>Mollusca</taxon>
        <taxon>Gastropoda</taxon>
        <taxon>Caenogastropoda</taxon>
        <taxon>Littorinimorpha</taxon>
        <taxon>Littorinoidea</taxon>
        <taxon>Littorinidae</taxon>
        <taxon>Littorina</taxon>
    </lineage>
</organism>
<dbReference type="PANTHER" id="PTHR12891:SF0">
    <property type="entry name" value="MMS19 NUCLEOTIDE EXCISION REPAIR PROTEIN HOMOLOG"/>
    <property type="match status" value="1"/>
</dbReference>
<feature type="domain" description="MMS19 N-terminal" evidence="7">
    <location>
        <begin position="39"/>
        <end position="299"/>
    </location>
</feature>
<gene>
    <name evidence="8" type="ORF">V1264_013930</name>
</gene>
<comment type="subunit">
    <text evidence="5">Component of the CIA complex.</text>
</comment>
<dbReference type="InterPro" id="IPR029240">
    <property type="entry name" value="MMS19_N"/>
</dbReference>
<keyword evidence="4 5" id="KW-0539">Nucleus</keyword>
<comment type="caution">
    <text evidence="8">The sequence shown here is derived from an EMBL/GenBank/DDBJ whole genome shotgun (WGS) entry which is preliminary data.</text>
</comment>
<dbReference type="AlphaFoldDB" id="A0AAN9BQQ0"/>
<dbReference type="GO" id="GO:0005634">
    <property type="term" value="C:nucleus"/>
    <property type="evidence" value="ECO:0007669"/>
    <property type="project" value="UniProtKB-SubCell"/>
</dbReference>
<reference evidence="8 9" key="1">
    <citation type="submission" date="2024-02" db="EMBL/GenBank/DDBJ databases">
        <title>Chromosome-scale genome assembly of the rough periwinkle Littorina saxatilis.</title>
        <authorList>
            <person name="De Jode A."/>
            <person name="Faria R."/>
            <person name="Formenti G."/>
            <person name="Sims Y."/>
            <person name="Smith T.P."/>
            <person name="Tracey A."/>
            <person name="Wood J.M.D."/>
            <person name="Zagrodzka Z.B."/>
            <person name="Johannesson K."/>
            <person name="Butlin R.K."/>
            <person name="Leder E.H."/>
        </authorList>
    </citation>
    <scope>NUCLEOTIDE SEQUENCE [LARGE SCALE GENOMIC DNA]</scope>
    <source>
        <strain evidence="8">Snail1</strain>
        <tissue evidence="8">Muscle</tissue>
    </source>
</reference>
<dbReference type="GO" id="GO:0097361">
    <property type="term" value="C:cytosolic [4Fe-4S] assembly targeting complex"/>
    <property type="evidence" value="ECO:0007669"/>
    <property type="project" value="UniProtKB-UniRule"/>
</dbReference>
<evidence type="ECO:0000313" key="8">
    <source>
        <dbReference type="EMBL" id="KAK7109987.1"/>
    </source>
</evidence>
<keyword evidence="9" id="KW-1185">Reference proteome</keyword>
<evidence type="ECO:0000256" key="1">
    <source>
        <dbReference type="ARBA" id="ARBA00004123"/>
    </source>
</evidence>
<evidence type="ECO:0000256" key="3">
    <source>
        <dbReference type="ARBA" id="ARBA00022737"/>
    </source>
</evidence>
<keyword evidence="5" id="KW-0963">Cytoplasm</keyword>
<dbReference type="Proteomes" id="UP001374579">
    <property type="component" value="Unassembled WGS sequence"/>
</dbReference>
<evidence type="ECO:0000259" key="7">
    <source>
        <dbReference type="Pfam" id="PF14500"/>
    </source>
</evidence>
<dbReference type="GO" id="GO:0016226">
    <property type="term" value="P:iron-sulfur cluster assembly"/>
    <property type="evidence" value="ECO:0007669"/>
    <property type="project" value="UniProtKB-UniRule"/>
</dbReference>
<dbReference type="GO" id="GO:0051604">
    <property type="term" value="P:protein maturation"/>
    <property type="evidence" value="ECO:0007669"/>
    <property type="project" value="UniProtKB-UniRule"/>
</dbReference>
<comment type="similarity">
    <text evidence="2 5">Belongs to the MET18/MMS19 family.</text>
</comment>
<dbReference type="InterPro" id="IPR016024">
    <property type="entry name" value="ARM-type_fold"/>
</dbReference>
<accession>A0AAN9BQQ0</accession>
<keyword evidence="5" id="KW-0234">DNA repair</keyword>
<sequence>MAATMASHISDYVLKQDDSKAADIARDLYKRDVTLVQVVESLGQFLTSPVVEQRRRGTQLMASILQKLPSDFLVEKEVGHVTAFLVSKLSDHHSIQPLALHGLAAATGYSAFSDGDESRRVCSEIFKEVQNQSLSQADRRATYTIFLNLLTSHLPDLQALGDTFVCGYVQQMDGEKDPRNLILAFRCSTIICQHFSLGPMEEDMFEVNSCYFPIDFVPPPNDPHGITRGDLSETLCGVMSATPAFAQYCYPLLMEKLTSDVTSAKLDSLKTLCACLPIYGTRHLQEYLGSLTTQVMREVRAGSPEDVVEASLHALTAIAAQVSQVPQQLGEFMAETGANLVRQVESENLAARMSSTRILCTMASASPLVCHAVASRLVPVVCSVCQKLSQLEQHTAFFTEVSSLLQHIADAQSSKTALDWSLLQDFRGKLQEVCDRLLASKDSQLQVLGMRGLCALSAWGAVFTADEISCTAEKMMTRALTADTDDLREEGVKALSKVARQQAQLCDGIISHLSQVLQNNLALYDACESRKMFDNSAALLAAVAVDDVTGVKVCQALLRLLQAFQTGYEECMVPVSNSLASVLVRGHLPPQFLVSTALSGVLGFLWSGCRSWSADKQHVHVTVLSTLVRGLRCLVLLLDSQASQSVVGMICSVVIKGNNSGGDHADASPLKATSPWQLSRLVQLLLAVIPRLDVKKDDVWEQLVSQLPDLALQTEDTHTHQQACRCLAALVNRMPAGEWLDSTVRGLCTTLTPTLTKRPHADLDLQHRTLNLLTWLVKAVVVRGHKLSSELTGQLTGFLSDQRLGPKAAEGFCMILAPFPEVLCAEVNANITPTFQQRFLIQNLAHLLDGFQNAQSEVKENYLLAVAGMLTNVPQQVLVAELPKLMPVLVSSLKGSNSSLHVQALATLTAGIRNMPELMTYYLSDILPDCLMLATQAANMRVRILAVQCVGAMIHLPSKNLQPHKTQVVNKLKAAIDDRKRLVRKEAAQARNVWCLL</sequence>
<proteinExistence type="inferred from homology"/>
<dbReference type="GO" id="GO:0006281">
    <property type="term" value="P:DNA repair"/>
    <property type="evidence" value="ECO:0007669"/>
    <property type="project" value="UniProtKB-UniRule"/>
</dbReference>